<sequence length="384" mass="42502">MEYYLKCKEIYAEDKVIEDSYILIKNGYIEKIGKEKNRDVEVIDLGEFKAIPGLIDLHIHGANGQDVMDATYDSLNKISLYLAKNGVTSFLATTLTAPLEKIKNAIENVRESMTKGLEGAEVLGTYLEGPYLTEEHKGAHPVRYMRELKLDEIRTLLDISGDTIKIVTIAPEKENSTKIIEYLKKRDVKTSIGHTNATYKEAIEAIKMGAKIGVHTFNGMTGLHHREPGVVGAIMDSEDIYAELIADNIHVDSAVMRILYRLKGNDKLYLISDCMRAGGLDDGEYILGELKVEVKNRIARTESGSLAGSTLKIKDGIKNIMDATNINLFRAIRLASIVPAKALGLADEIGSLKEKKKANITIIDDELNICGTIVNGKVVYEKGR</sequence>
<dbReference type="Pfam" id="PF01979">
    <property type="entry name" value="Amidohydro_1"/>
    <property type="match status" value="1"/>
</dbReference>
<dbReference type="FunFam" id="3.20.20.140:FF:000004">
    <property type="entry name" value="N-acetylglucosamine-6-phosphate deacetylase"/>
    <property type="match status" value="1"/>
</dbReference>
<feature type="binding site" evidence="11">
    <location>
        <position position="226"/>
    </location>
    <ligand>
        <name>substrate</name>
    </ligand>
</feature>
<feature type="binding site" evidence="12">
    <location>
        <position position="215"/>
    </location>
    <ligand>
        <name>Zn(2+)</name>
        <dbReference type="ChEBI" id="CHEBI:29105"/>
    </ligand>
</feature>
<dbReference type="InterPro" id="IPR003764">
    <property type="entry name" value="GlcNAc_6-P_deAcase"/>
</dbReference>
<evidence type="ECO:0000256" key="8">
    <source>
        <dbReference type="ARBA" id="ARBA00060590"/>
    </source>
</evidence>
<evidence type="ECO:0000256" key="7">
    <source>
        <dbReference type="ARBA" id="ARBA00047647"/>
    </source>
</evidence>
<dbReference type="EC" id="3.5.1.25" evidence="2"/>
<dbReference type="PANTHER" id="PTHR11113">
    <property type="entry name" value="N-ACETYLGLUCOSAMINE-6-PHOSPHATE DEACETYLASE"/>
    <property type="match status" value="1"/>
</dbReference>
<evidence type="ECO:0000313" key="15">
    <source>
        <dbReference type="Proteomes" id="UP000724672"/>
    </source>
</evidence>
<evidence type="ECO:0000256" key="12">
    <source>
        <dbReference type="PIRSR" id="PIRSR038994-3"/>
    </source>
</evidence>
<evidence type="ECO:0000256" key="4">
    <source>
        <dbReference type="ARBA" id="ARBA00022723"/>
    </source>
</evidence>
<evidence type="ECO:0000256" key="2">
    <source>
        <dbReference type="ARBA" id="ARBA00011899"/>
    </source>
</evidence>
<keyword evidence="6 9" id="KW-0119">Carbohydrate metabolism</keyword>
<proteinExistence type="inferred from homology"/>
<comment type="similarity">
    <text evidence="1 9">Belongs to the metallo-dependent hydrolases superfamily. NagA family.</text>
</comment>
<dbReference type="EMBL" id="WSFT01000028">
    <property type="protein sequence ID" value="MBS4538112.1"/>
    <property type="molecule type" value="Genomic_DNA"/>
</dbReference>
<dbReference type="GO" id="GO:0008448">
    <property type="term" value="F:N-acetylglucosamine-6-phosphate deacetylase activity"/>
    <property type="evidence" value="ECO:0007669"/>
    <property type="project" value="UniProtKB-EC"/>
</dbReference>
<dbReference type="InterPro" id="IPR006680">
    <property type="entry name" value="Amidohydro-rel"/>
</dbReference>
<keyword evidence="5 9" id="KW-0378">Hydrolase</keyword>
<evidence type="ECO:0000256" key="5">
    <source>
        <dbReference type="ARBA" id="ARBA00022801"/>
    </source>
</evidence>
<reference evidence="14" key="1">
    <citation type="submission" date="2019-12" db="EMBL/GenBank/DDBJ databases">
        <title>Clostridiaceae gen. nov. sp. nov., isolated from sediment in Xinjiang, China.</title>
        <authorList>
            <person name="Zhang R."/>
        </authorList>
    </citation>
    <scope>NUCLEOTIDE SEQUENCE</scope>
    <source>
        <strain evidence="14">D2Q-11</strain>
    </source>
</reference>
<evidence type="ECO:0000256" key="1">
    <source>
        <dbReference type="ARBA" id="ARBA00010716"/>
    </source>
</evidence>
<comment type="cofactor">
    <cofactor evidence="12">
        <name>a divalent metal cation</name>
        <dbReference type="ChEBI" id="CHEBI:60240"/>
    </cofactor>
    <text evidence="12">Binds 1 divalent metal cation per subunit.</text>
</comment>
<feature type="binding site" evidence="11">
    <location>
        <begin position="218"/>
        <end position="219"/>
    </location>
    <ligand>
        <name>substrate</name>
    </ligand>
</feature>
<dbReference type="SUPFAM" id="SSF51556">
    <property type="entry name" value="Metallo-dependent hydrolases"/>
    <property type="match status" value="1"/>
</dbReference>
<dbReference type="Gene3D" id="2.30.40.10">
    <property type="entry name" value="Urease, subunit C, domain 1"/>
    <property type="match status" value="1"/>
</dbReference>
<protein>
    <recommendedName>
        <fullName evidence="3">N-acetylglucosamine-6-phosphate deacetylase</fullName>
        <ecNumber evidence="2">3.5.1.25</ecNumber>
    </recommendedName>
</protein>
<feature type="binding site" evidence="12">
    <location>
        <position position="128"/>
    </location>
    <ligand>
        <name>Zn(2+)</name>
        <dbReference type="ChEBI" id="CHEBI:29105"/>
    </ligand>
</feature>
<evidence type="ECO:0000259" key="13">
    <source>
        <dbReference type="Pfam" id="PF01979"/>
    </source>
</evidence>
<organism evidence="14 15">
    <name type="scientific">Anaeromonas frigoriresistens</name>
    <dbReference type="NCBI Taxonomy" id="2683708"/>
    <lineage>
        <taxon>Bacteria</taxon>
        <taxon>Bacillati</taxon>
        <taxon>Bacillota</taxon>
        <taxon>Tissierellia</taxon>
        <taxon>Tissierellales</taxon>
        <taxon>Thermohalobacteraceae</taxon>
        <taxon>Anaeromonas</taxon>
    </lineage>
</organism>
<feature type="binding site" evidence="11">
    <location>
        <position position="139"/>
    </location>
    <ligand>
        <name>substrate</name>
    </ligand>
</feature>
<keyword evidence="15" id="KW-1185">Reference proteome</keyword>
<evidence type="ECO:0000256" key="9">
    <source>
        <dbReference type="PIRNR" id="PIRNR038994"/>
    </source>
</evidence>
<comment type="caution">
    <text evidence="14">The sequence shown here is derived from an EMBL/GenBank/DDBJ whole genome shotgun (WGS) entry which is preliminary data.</text>
</comment>
<dbReference type="PANTHER" id="PTHR11113:SF14">
    <property type="entry name" value="N-ACETYLGLUCOSAMINE-6-PHOSPHATE DEACETYLASE"/>
    <property type="match status" value="1"/>
</dbReference>
<feature type="binding site" evidence="11">
    <location>
        <position position="250"/>
    </location>
    <ligand>
        <name>substrate</name>
    </ligand>
</feature>
<name>A0A942V147_9FIRM</name>
<dbReference type="GO" id="GO:0046872">
    <property type="term" value="F:metal ion binding"/>
    <property type="evidence" value="ECO:0007669"/>
    <property type="project" value="UniProtKB-KW"/>
</dbReference>
<dbReference type="SUPFAM" id="SSF51338">
    <property type="entry name" value="Composite domain of metallo-dependent hydrolases"/>
    <property type="match status" value="1"/>
</dbReference>
<dbReference type="AlphaFoldDB" id="A0A942V147"/>
<dbReference type="RefSeq" id="WP_203366032.1">
    <property type="nucleotide sequence ID" value="NZ_WSFT01000028.1"/>
</dbReference>
<feature type="active site" description="Proton donor/acceptor" evidence="10">
    <location>
        <position position="273"/>
    </location>
</feature>
<dbReference type="NCBIfam" id="TIGR00221">
    <property type="entry name" value="nagA"/>
    <property type="match status" value="1"/>
</dbReference>
<dbReference type="Gene3D" id="3.20.20.140">
    <property type="entry name" value="Metal-dependent hydrolases"/>
    <property type="match status" value="1"/>
</dbReference>
<evidence type="ECO:0000256" key="11">
    <source>
        <dbReference type="PIRSR" id="PIRSR038994-2"/>
    </source>
</evidence>
<dbReference type="Proteomes" id="UP000724672">
    <property type="component" value="Unassembled WGS sequence"/>
</dbReference>
<gene>
    <name evidence="14" type="primary">nagA</name>
    <name evidence="14" type="ORF">GOQ27_06540</name>
</gene>
<comment type="catalytic activity">
    <reaction evidence="7">
        <text>N-acetyl-D-glucosamine 6-phosphate + H2O = D-glucosamine 6-phosphate + acetate</text>
        <dbReference type="Rhea" id="RHEA:22936"/>
        <dbReference type="ChEBI" id="CHEBI:15377"/>
        <dbReference type="ChEBI" id="CHEBI:30089"/>
        <dbReference type="ChEBI" id="CHEBI:57513"/>
        <dbReference type="ChEBI" id="CHEBI:58725"/>
        <dbReference type="EC" id="3.5.1.25"/>
    </reaction>
</comment>
<evidence type="ECO:0000256" key="6">
    <source>
        <dbReference type="ARBA" id="ARBA00023277"/>
    </source>
</evidence>
<dbReference type="InterPro" id="IPR011059">
    <property type="entry name" value="Metal-dep_hydrolase_composite"/>
</dbReference>
<feature type="binding site" evidence="12">
    <location>
        <position position="194"/>
    </location>
    <ligand>
        <name>Zn(2+)</name>
        <dbReference type="ChEBI" id="CHEBI:29105"/>
    </ligand>
</feature>
<dbReference type="CDD" id="cd00854">
    <property type="entry name" value="NagA"/>
    <property type="match status" value="1"/>
</dbReference>
<dbReference type="InterPro" id="IPR032466">
    <property type="entry name" value="Metal_Hydrolase"/>
</dbReference>
<evidence type="ECO:0000256" key="3">
    <source>
        <dbReference type="ARBA" id="ARBA00018029"/>
    </source>
</evidence>
<dbReference type="PIRSF" id="PIRSF038994">
    <property type="entry name" value="NagA"/>
    <property type="match status" value="1"/>
</dbReference>
<keyword evidence="4 12" id="KW-0479">Metal-binding</keyword>
<accession>A0A942V147</accession>
<feature type="binding site" evidence="11">
    <location>
        <begin position="306"/>
        <end position="308"/>
    </location>
    <ligand>
        <name>substrate</name>
    </ligand>
</feature>
<evidence type="ECO:0000256" key="10">
    <source>
        <dbReference type="PIRSR" id="PIRSR038994-1"/>
    </source>
</evidence>
<comment type="pathway">
    <text evidence="8">Amino-sugar metabolism; N-acetylneuraminate degradation; D-fructose 6-phosphate from N-acetylneuraminate: step 4/5.</text>
</comment>
<evidence type="ECO:0000313" key="14">
    <source>
        <dbReference type="EMBL" id="MBS4538112.1"/>
    </source>
</evidence>
<dbReference type="GO" id="GO:0006046">
    <property type="term" value="P:N-acetylglucosamine catabolic process"/>
    <property type="evidence" value="ECO:0007669"/>
    <property type="project" value="TreeGrafter"/>
</dbReference>
<feature type="domain" description="Amidohydrolase-related" evidence="13">
    <location>
        <begin position="51"/>
        <end position="379"/>
    </location>
</feature>